<proteinExistence type="predicted"/>
<dbReference type="Proteomes" id="UP001172743">
    <property type="component" value="Unassembled WGS sequence"/>
</dbReference>
<dbReference type="GO" id="GO:0016787">
    <property type="term" value="F:hydrolase activity"/>
    <property type="evidence" value="ECO:0007669"/>
    <property type="project" value="UniProtKB-KW"/>
</dbReference>
<gene>
    <name evidence="2" type="ORF">QYB95_17190</name>
</gene>
<keyword evidence="3" id="KW-1185">Reference proteome</keyword>
<keyword evidence="2" id="KW-0378">Hydrolase</keyword>
<name>A0ABT8GV55_9BACL</name>
<dbReference type="InterPro" id="IPR034660">
    <property type="entry name" value="DinB/YfiT-like"/>
</dbReference>
<dbReference type="NCBIfam" id="NF009807">
    <property type="entry name" value="PRK13291.1"/>
    <property type="match status" value="1"/>
</dbReference>
<dbReference type="InterPro" id="IPR024775">
    <property type="entry name" value="DinB-like"/>
</dbReference>
<dbReference type="RefSeq" id="WP_301139604.1">
    <property type="nucleotide sequence ID" value="NZ_JAUHTQ010000018.1"/>
</dbReference>
<evidence type="ECO:0000313" key="3">
    <source>
        <dbReference type="Proteomes" id="UP001172743"/>
    </source>
</evidence>
<dbReference type="Gene3D" id="1.20.120.450">
    <property type="entry name" value="dinb family like domain"/>
    <property type="match status" value="1"/>
</dbReference>
<dbReference type="EMBL" id="JAUHTQ010000018">
    <property type="protein sequence ID" value="MDN4495287.1"/>
    <property type="molecule type" value="Genomic_DNA"/>
</dbReference>
<dbReference type="Pfam" id="PF12867">
    <property type="entry name" value="DinB_2"/>
    <property type="match status" value="1"/>
</dbReference>
<reference evidence="2" key="1">
    <citation type="submission" date="2023-07" db="EMBL/GenBank/DDBJ databases">
        <title>Ureibacillus sp. isolated from freshwater well.</title>
        <authorList>
            <person name="Kirdat K."/>
            <person name="Bhatt A."/>
            <person name="Teware R."/>
            <person name="Bhavsar Y."/>
            <person name="Yadav A."/>
        </authorList>
    </citation>
    <scope>NUCLEOTIDE SEQUENCE</scope>
    <source>
        <strain evidence="2">BA0131</strain>
    </source>
</reference>
<evidence type="ECO:0000313" key="2">
    <source>
        <dbReference type="EMBL" id="MDN4495287.1"/>
    </source>
</evidence>
<organism evidence="2 3">
    <name type="scientific">Ureibacillus aquaedulcis</name>
    <dbReference type="NCBI Taxonomy" id="3058421"/>
    <lineage>
        <taxon>Bacteria</taxon>
        <taxon>Bacillati</taxon>
        <taxon>Bacillota</taxon>
        <taxon>Bacilli</taxon>
        <taxon>Bacillales</taxon>
        <taxon>Caryophanaceae</taxon>
        <taxon>Ureibacillus</taxon>
    </lineage>
</organism>
<accession>A0ABT8GV55</accession>
<dbReference type="SUPFAM" id="SSF109854">
    <property type="entry name" value="DinB/YfiT-like putative metalloenzymes"/>
    <property type="match status" value="1"/>
</dbReference>
<comment type="caution">
    <text evidence="2">The sequence shown here is derived from an EMBL/GenBank/DDBJ whole genome shotgun (WGS) entry which is preliminary data.</text>
</comment>
<evidence type="ECO:0000259" key="1">
    <source>
        <dbReference type="Pfam" id="PF12867"/>
    </source>
</evidence>
<feature type="domain" description="DinB-like" evidence="1">
    <location>
        <begin position="32"/>
        <end position="163"/>
    </location>
</feature>
<sequence>MDERYPIGKFKETEVITSELINEWIQNLSTYPSKLSEAAESLNEEEQQLTYREGAWTIQQLVHHIADAQVNVYTRIKLALTEENPQIKPFEENAWATLADSDLPIITSLQLIEGLHARMAYLLGQLTKDQLDRKYTHPETGVQTILSTLAFSVWHVNHHLAHIQNALATRTA</sequence>
<protein>
    <submittedName>
        <fullName evidence="2">Metal-dependent hydrolase</fullName>
    </submittedName>
</protein>